<gene>
    <name evidence="2" type="ORF">ACFSSA_04880</name>
</gene>
<evidence type="ECO:0000313" key="2">
    <source>
        <dbReference type="EMBL" id="MFD2256002.1"/>
    </source>
</evidence>
<evidence type="ECO:0000259" key="1">
    <source>
        <dbReference type="Pfam" id="PF04536"/>
    </source>
</evidence>
<dbReference type="EMBL" id="JBHUIT010000003">
    <property type="protein sequence ID" value="MFD2256002.1"/>
    <property type="molecule type" value="Genomic_DNA"/>
</dbReference>
<dbReference type="InterPro" id="IPR007621">
    <property type="entry name" value="TPM_dom"/>
</dbReference>
<dbReference type="Pfam" id="PF04536">
    <property type="entry name" value="TPM_phosphatase"/>
    <property type="match status" value="1"/>
</dbReference>
<sequence>MSVYLPQVIHCPYCQTLIQIDAPECPACRLSYPRTSALVGALPRLNPMVADTTGHLRGADVNRLKKQILKIQRRFPQLVLQVVMHRFSSEHPFSMHAFWLFNAAAIAGEGKRGRKNHALMVVIDPFRMDSAIVPGYGLEPLLRPDALNHLLELSGPAFESKNWEMGLNLLLDGLEGLLESVSIVNEGVKYGENEF</sequence>
<name>A0ABW5D571_9BACT</name>
<protein>
    <recommendedName>
        <fullName evidence="1">TPM domain-containing protein</fullName>
    </recommendedName>
</protein>
<reference evidence="3" key="1">
    <citation type="journal article" date="2019" name="Int. J. Syst. Evol. Microbiol.">
        <title>The Global Catalogue of Microorganisms (GCM) 10K type strain sequencing project: providing services to taxonomists for standard genome sequencing and annotation.</title>
        <authorList>
            <consortium name="The Broad Institute Genomics Platform"/>
            <consortium name="The Broad Institute Genome Sequencing Center for Infectious Disease"/>
            <person name="Wu L."/>
            <person name="Ma J."/>
        </authorList>
    </citation>
    <scope>NUCLEOTIDE SEQUENCE [LARGE SCALE GENOMIC DNA]</scope>
    <source>
        <strain evidence="3">CGMCC 4.7106</strain>
    </source>
</reference>
<dbReference type="RefSeq" id="WP_386818853.1">
    <property type="nucleotide sequence ID" value="NZ_JBHUIT010000003.1"/>
</dbReference>
<dbReference type="Gene3D" id="3.10.310.50">
    <property type="match status" value="1"/>
</dbReference>
<dbReference type="Proteomes" id="UP001597375">
    <property type="component" value="Unassembled WGS sequence"/>
</dbReference>
<organism evidence="2 3">
    <name type="scientific">Luteolibacter algae</name>
    <dbReference type="NCBI Taxonomy" id="454151"/>
    <lineage>
        <taxon>Bacteria</taxon>
        <taxon>Pseudomonadati</taxon>
        <taxon>Verrucomicrobiota</taxon>
        <taxon>Verrucomicrobiia</taxon>
        <taxon>Verrucomicrobiales</taxon>
        <taxon>Verrucomicrobiaceae</taxon>
        <taxon>Luteolibacter</taxon>
    </lineage>
</organism>
<evidence type="ECO:0000313" key="3">
    <source>
        <dbReference type="Proteomes" id="UP001597375"/>
    </source>
</evidence>
<accession>A0ABW5D571</accession>
<feature type="domain" description="TPM" evidence="1">
    <location>
        <begin position="49"/>
        <end position="174"/>
    </location>
</feature>
<comment type="caution">
    <text evidence="2">The sequence shown here is derived from an EMBL/GenBank/DDBJ whole genome shotgun (WGS) entry which is preliminary data.</text>
</comment>
<keyword evidence="3" id="KW-1185">Reference proteome</keyword>
<proteinExistence type="predicted"/>